<organism evidence="12 13">
    <name type="scientific">Treponema vincentii ATCC 35580</name>
    <dbReference type="NCBI Taxonomy" id="596324"/>
    <lineage>
        <taxon>Bacteria</taxon>
        <taxon>Pseudomonadati</taxon>
        <taxon>Spirochaetota</taxon>
        <taxon>Spirochaetia</taxon>
        <taxon>Spirochaetales</taxon>
        <taxon>Treponemataceae</taxon>
        <taxon>Treponema</taxon>
    </lineage>
</organism>
<comment type="catalytic activity">
    <reaction evidence="9">
        <text>4-CDP-2-C-methyl-D-erythritol + ATP = 4-CDP-2-C-methyl-D-erythritol 2-phosphate + ADP + H(+)</text>
        <dbReference type="Rhea" id="RHEA:18437"/>
        <dbReference type="ChEBI" id="CHEBI:15378"/>
        <dbReference type="ChEBI" id="CHEBI:30616"/>
        <dbReference type="ChEBI" id="CHEBI:57823"/>
        <dbReference type="ChEBI" id="CHEBI:57919"/>
        <dbReference type="ChEBI" id="CHEBI:456216"/>
        <dbReference type="EC" id="2.7.1.148"/>
    </reaction>
</comment>
<dbReference type="Pfam" id="PF00288">
    <property type="entry name" value="GHMP_kinases_N"/>
    <property type="match status" value="1"/>
</dbReference>
<dbReference type="Gene3D" id="3.30.230.10">
    <property type="match status" value="1"/>
</dbReference>
<dbReference type="PIRSF" id="PIRSF010376">
    <property type="entry name" value="IspE"/>
    <property type="match status" value="1"/>
</dbReference>
<dbReference type="STRING" id="596324.TREVI0001_0950"/>
<dbReference type="NCBIfam" id="TIGR00154">
    <property type="entry name" value="ispE"/>
    <property type="match status" value="1"/>
</dbReference>
<dbReference type="Pfam" id="PF08544">
    <property type="entry name" value="GHMP_kinases_C"/>
    <property type="match status" value="1"/>
</dbReference>
<dbReference type="PANTHER" id="PTHR43527">
    <property type="entry name" value="4-DIPHOSPHOCYTIDYL-2-C-METHYL-D-ERYTHRITOL KINASE, CHLOROPLASTIC"/>
    <property type="match status" value="1"/>
</dbReference>
<dbReference type="InterPro" id="IPR020568">
    <property type="entry name" value="Ribosomal_Su5_D2-typ_SF"/>
</dbReference>
<evidence type="ECO:0000256" key="3">
    <source>
        <dbReference type="ARBA" id="ARBA00017473"/>
    </source>
</evidence>
<comment type="function">
    <text evidence="9">Catalyzes the phosphorylation of the position 2 hydroxy group of 4-diphosphocytidyl-2C-methyl-D-erythritol.</text>
</comment>
<dbReference type="GO" id="GO:0019288">
    <property type="term" value="P:isopentenyl diphosphate biosynthetic process, methylerythritol 4-phosphate pathway"/>
    <property type="evidence" value="ECO:0007669"/>
    <property type="project" value="UniProtKB-UniRule"/>
</dbReference>
<dbReference type="Proteomes" id="UP000004509">
    <property type="component" value="Unassembled WGS sequence"/>
</dbReference>
<feature type="active site" evidence="9">
    <location>
        <position position="144"/>
    </location>
</feature>
<comment type="pathway">
    <text evidence="9">Isoprenoid biosynthesis; isopentenyl diphosphate biosynthesis via DXP pathway; isopentenyl diphosphate from 1-deoxy-D-xylulose 5-phosphate: step 3/6.</text>
</comment>
<dbReference type="InterPro" id="IPR013750">
    <property type="entry name" value="GHMP_kinase_C_dom"/>
</dbReference>
<dbReference type="GO" id="GO:0005524">
    <property type="term" value="F:ATP binding"/>
    <property type="evidence" value="ECO:0007669"/>
    <property type="project" value="UniProtKB-UniRule"/>
</dbReference>
<keyword evidence="6 9" id="KW-0418">Kinase</keyword>
<keyword evidence="9" id="KW-0414">Isoprene biosynthesis</keyword>
<comment type="caution">
    <text evidence="9">Lacks conserved residue(s) required for the propagation of feature annotation.</text>
</comment>
<dbReference type="GO" id="GO:0016114">
    <property type="term" value="P:terpenoid biosynthetic process"/>
    <property type="evidence" value="ECO:0007669"/>
    <property type="project" value="UniProtKB-UniRule"/>
</dbReference>
<keyword evidence="7 9" id="KW-0067">ATP-binding</keyword>
<feature type="active site" evidence="9">
    <location>
        <position position="19"/>
    </location>
</feature>
<feature type="domain" description="GHMP kinase N-terminal" evidence="10">
    <location>
        <begin position="74"/>
        <end position="151"/>
    </location>
</feature>
<protein>
    <recommendedName>
        <fullName evidence="3 9">4-diphosphocytidyl-2-C-methyl-D-erythritol kinase</fullName>
        <shortName evidence="9">CMK</shortName>
        <ecNumber evidence="2 9">2.7.1.148</ecNumber>
    </recommendedName>
    <alternativeName>
        <fullName evidence="8 9">4-(cytidine-5'-diphospho)-2-C-methyl-D-erythritol kinase</fullName>
    </alternativeName>
</protein>
<dbReference type="EMBL" id="ACYH01000018">
    <property type="protein sequence ID" value="EEV20954.1"/>
    <property type="molecule type" value="Genomic_DNA"/>
</dbReference>
<feature type="domain" description="GHMP kinase C-terminal" evidence="11">
    <location>
        <begin position="225"/>
        <end position="276"/>
    </location>
</feature>
<dbReference type="UniPathway" id="UPA00056">
    <property type="reaction ID" value="UER00094"/>
</dbReference>
<dbReference type="Gene3D" id="3.30.70.890">
    <property type="entry name" value="GHMP kinase, C-terminal domain"/>
    <property type="match status" value="1"/>
</dbReference>
<name>C8PNR6_9SPIR</name>
<dbReference type="RefSeq" id="WP_006188181.1">
    <property type="nucleotide sequence ID" value="NZ_ACYH01000018.1"/>
</dbReference>
<accession>C8PNR6</accession>
<keyword evidence="5 9" id="KW-0547">Nucleotide-binding</keyword>
<dbReference type="InterPro" id="IPR004424">
    <property type="entry name" value="IspE"/>
</dbReference>
<evidence type="ECO:0000313" key="12">
    <source>
        <dbReference type="EMBL" id="EEV20954.1"/>
    </source>
</evidence>
<keyword evidence="4 9" id="KW-0808">Transferase</keyword>
<dbReference type="InterPro" id="IPR036554">
    <property type="entry name" value="GHMP_kinase_C_sf"/>
</dbReference>
<comment type="caution">
    <text evidence="12">The sequence shown here is derived from an EMBL/GenBank/DDBJ whole genome shotgun (WGS) entry which is preliminary data.</text>
</comment>
<evidence type="ECO:0000256" key="7">
    <source>
        <dbReference type="ARBA" id="ARBA00022840"/>
    </source>
</evidence>
<dbReference type="HAMAP" id="MF_00061">
    <property type="entry name" value="IspE"/>
    <property type="match status" value="1"/>
</dbReference>
<dbReference type="SUPFAM" id="SSF54211">
    <property type="entry name" value="Ribosomal protein S5 domain 2-like"/>
    <property type="match status" value="1"/>
</dbReference>
<comment type="similarity">
    <text evidence="1 9">Belongs to the GHMP kinase family. IspE subfamily.</text>
</comment>
<dbReference type="AlphaFoldDB" id="C8PNR6"/>
<sequence length="305" mass="33328">MNNTSSMSADAVSLCAYAKINIHLKVLAKREDGFHNLESIFQRISIADYLSITRSNDLHGCTVESPLLPLPAENTLTKAWTVFSGATGIDTGIAVRLIKNLPAGSGLGAGSSDAAALLKAVNELFAMPLSNAELTELALQVGSDVPFFLSGNAGVVTGRGEVFKPLQARTDCFGILIWPDVQSSTKEAYLLLDDQKKEPFDEPDAWGYEKLSEQYHAPFKAWQFVNDFQPMLEQRYPVISRVCTDFYEQGAEFAQMSGSGSAVFGLFRSERLMTSAFQVLAKSGAGVNRFSYLLNKTLRCIMDLP</sequence>
<dbReference type="InterPro" id="IPR014721">
    <property type="entry name" value="Ribsml_uS5_D2-typ_fold_subgr"/>
</dbReference>
<evidence type="ECO:0000259" key="10">
    <source>
        <dbReference type="Pfam" id="PF00288"/>
    </source>
</evidence>
<dbReference type="EC" id="2.7.1.148" evidence="2 9"/>
<evidence type="ECO:0000256" key="9">
    <source>
        <dbReference type="HAMAP-Rule" id="MF_00061"/>
    </source>
</evidence>
<dbReference type="eggNOG" id="COG1947">
    <property type="taxonomic scope" value="Bacteria"/>
</dbReference>
<gene>
    <name evidence="9 12" type="primary">ispE</name>
    <name evidence="12" type="ORF">TREVI0001_0950</name>
</gene>
<dbReference type="GO" id="GO:0050515">
    <property type="term" value="F:4-(cytidine 5'-diphospho)-2-C-methyl-D-erythritol kinase activity"/>
    <property type="evidence" value="ECO:0007669"/>
    <property type="project" value="UniProtKB-UniRule"/>
</dbReference>
<dbReference type="InterPro" id="IPR006204">
    <property type="entry name" value="GHMP_kinase_N_dom"/>
</dbReference>
<evidence type="ECO:0000256" key="1">
    <source>
        <dbReference type="ARBA" id="ARBA00009684"/>
    </source>
</evidence>
<proteinExistence type="inferred from homology"/>
<evidence type="ECO:0000256" key="6">
    <source>
        <dbReference type="ARBA" id="ARBA00022777"/>
    </source>
</evidence>
<evidence type="ECO:0000256" key="5">
    <source>
        <dbReference type="ARBA" id="ARBA00022741"/>
    </source>
</evidence>
<evidence type="ECO:0000259" key="11">
    <source>
        <dbReference type="Pfam" id="PF08544"/>
    </source>
</evidence>
<dbReference type="PANTHER" id="PTHR43527:SF2">
    <property type="entry name" value="4-DIPHOSPHOCYTIDYL-2-C-METHYL-D-ERYTHRITOL KINASE, CHLOROPLASTIC"/>
    <property type="match status" value="1"/>
</dbReference>
<dbReference type="SUPFAM" id="SSF55060">
    <property type="entry name" value="GHMP Kinase, C-terminal domain"/>
    <property type="match status" value="1"/>
</dbReference>
<evidence type="ECO:0000256" key="4">
    <source>
        <dbReference type="ARBA" id="ARBA00022679"/>
    </source>
</evidence>
<evidence type="ECO:0000313" key="13">
    <source>
        <dbReference type="Proteomes" id="UP000004509"/>
    </source>
</evidence>
<evidence type="ECO:0000256" key="8">
    <source>
        <dbReference type="ARBA" id="ARBA00032554"/>
    </source>
</evidence>
<reference evidence="12 13" key="1">
    <citation type="submission" date="2009-07" db="EMBL/GenBank/DDBJ databases">
        <authorList>
            <person name="Madupu R."/>
            <person name="Sebastian Y."/>
            <person name="Durkin A.S."/>
            <person name="Torralba M."/>
            <person name="Methe B."/>
            <person name="Sutton G.G."/>
            <person name="Strausberg R.L."/>
            <person name="Nelson K.E."/>
        </authorList>
    </citation>
    <scope>NUCLEOTIDE SEQUENCE [LARGE SCALE GENOMIC DNA]</scope>
    <source>
        <strain evidence="12 13">ATCC 35580</strain>
    </source>
</reference>
<evidence type="ECO:0000256" key="2">
    <source>
        <dbReference type="ARBA" id="ARBA00012052"/>
    </source>
</evidence>